<dbReference type="PANTHER" id="PTHR43806">
    <property type="entry name" value="PEPTIDASE S8"/>
    <property type="match status" value="1"/>
</dbReference>
<accession>A0AAV1IK41</accession>
<dbReference type="CDD" id="cd07473">
    <property type="entry name" value="Peptidases_S8_Subtilisin_like"/>
    <property type="match status" value="1"/>
</dbReference>
<feature type="active site" description="Charge relay system" evidence="5">
    <location>
        <position position="379"/>
    </location>
</feature>
<name>A0AAV1IK41_9CHLO</name>
<dbReference type="InterPro" id="IPR015500">
    <property type="entry name" value="Peptidase_S8_subtilisin-rel"/>
</dbReference>
<dbReference type="AlphaFoldDB" id="A0AAV1IK41"/>
<comment type="caution">
    <text evidence="10">The sequence shown here is derived from an EMBL/GenBank/DDBJ whole genome shotgun (WGS) entry which is preliminary data.</text>
</comment>
<feature type="active site" description="Charge relay system" evidence="5">
    <location>
        <position position="219"/>
    </location>
</feature>
<evidence type="ECO:0000256" key="2">
    <source>
        <dbReference type="ARBA" id="ARBA00022670"/>
    </source>
</evidence>
<comment type="similarity">
    <text evidence="1 5 6">Belongs to the peptidase S8 family.</text>
</comment>
<evidence type="ECO:0000259" key="9">
    <source>
        <dbReference type="Pfam" id="PF00082"/>
    </source>
</evidence>
<reference evidence="10 11" key="1">
    <citation type="submission" date="2023-10" db="EMBL/GenBank/DDBJ databases">
        <authorList>
            <person name="Maclean D."/>
            <person name="Macfadyen A."/>
        </authorList>
    </citation>
    <scope>NUCLEOTIDE SEQUENCE [LARGE SCALE GENOMIC DNA]</scope>
</reference>
<dbReference type="PROSITE" id="PS00137">
    <property type="entry name" value="SUBTILASE_HIS"/>
    <property type="match status" value="1"/>
</dbReference>
<dbReference type="SUPFAM" id="SSF52743">
    <property type="entry name" value="Subtilisin-like"/>
    <property type="match status" value="1"/>
</dbReference>
<feature type="signal peptide" evidence="8">
    <location>
        <begin position="1"/>
        <end position="24"/>
    </location>
</feature>
<dbReference type="PROSITE" id="PS51892">
    <property type="entry name" value="SUBTILASE"/>
    <property type="match status" value="1"/>
</dbReference>
<keyword evidence="2 5" id="KW-0645">Protease</keyword>
<keyword evidence="3 5" id="KW-0378">Hydrolase</keyword>
<dbReference type="GO" id="GO:0004252">
    <property type="term" value="F:serine-type endopeptidase activity"/>
    <property type="evidence" value="ECO:0007669"/>
    <property type="project" value="UniProtKB-UniRule"/>
</dbReference>
<feature type="domain" description="Peptidase S8/S53" evidence="9">
    <location>
        <begin position="144"/>
        <end position="427"/>
    </location>
</feature>
<evidence type="ECO:0000256" key="8">
    <source>
        <dbReference type="SAM" id="SignalP"/>
    </source>
</evidence>
<evidence type="ECO:0000256" key="3">
    <source>
        <dbReference type="ARBA" id="ARBA00022801"/>
    </source>
</evidence>
<keyword evidence="11" id="KW-1185">Reference proteome</keyword>
<dbReference type="PANTHER" id="PTHR43806:SF11">
    <property type="entry name" value="CEREVISIN-RELATED"/>
    <property type="match status" value="1"/>
</dbReference>
<dbReference type="PROSITE" id="PS00138">
    <property type="entry name" value="SUBTILASE_SER"/>
    <property type="match status" value="1"/>
</dbReference>
<feature type="active site" description="Charge relay system" evidence="5">
    <location>
        <position position="152"/>
    </location>
</feature>
<keyword evidence="8" id="KW-0732">Signal</keyword>
<dbReference type="InterPro" id="IPR036852">
    <property type="entry name" value="Peptidase_S8/S53_dom_sf"/>
</dbReference>
<dbReference type="InterPro" id="IPR023828">
    <property type="entry name" value="Peptidase_S8_Ser-AS"/>
</dbReference>
<feature type="chain" id="PRO_5043909129" description="Peptidase S8/S53 domain-containing protein" evidence="8">
    <location>
        <begin position="25"/>
        <end position="607"/>
    </location>
</feature>
<dbReference type="InterPro" id="IPR022398">
    <property type="entry name" value="Peptidase_S8_His-AS"/>
</dbReference>
<feature type="compositionally biased region" description="Polar residues" evidence="7">
    <location>
        <begin position="525"/>
        <end position="540"/>
    </location>
</feature>
<dbReference type="EMBL" id="CAUYUE010000014">
    <property type="protein sequence ID" value="CAK0786319.1"/>
    <property type="molecule type" value="Genomic_DNA"/>
</dbReference>
<dbReference type="PROSITE" id="PS00136">
    <property type="entry name" value="SUBTILASE_ASP"/>
    <property type="match status" value="1"/>
</dbReference>
<dbReference type="InterPro" id="IPR000209">
    <property type="entry name" value="Peptidase_S8/S53_dom"/>
</dbReference>
<evidence type="ECO:0000313" key="10">
    <source>
        <dbReference type="EMBL" id="CAK0786319.1"/>
    </source>
</evidence>
<evidence type="ECO:0000256" key="1">
    <source>
        <dbReference type="ARBA" id="ARBA00011073"/>
    </source>
</evidence>
<evidence type="ECO:0000256" key="7">
    <source>
        <dbReference type="SAM" id="MobiDB-lite"/>
    </source>
</evidence>
<dbReference type="Proteomes" id="UP001314263">
    <property type="component" value="Unassembled WGS sequence"/>
</dbReference>
<dbReference type="InterPro" id="IPR023827">
    <property type="entry name" value="Peptidase_S8_Asp-AS"/>
</dbReference>
<proteinExistence type="inferred from homology"/>
<feature type="compositionally biased region" description="Low complexity" evidence="7">
    <location>
        <begin position="565"/>
        <end position="586"/>
    </location>
</feature>
<dbReference type="InterPro" id="IPR034204">
    <property type="entry name" value="PfSUB1-like_cat_dom"/>
</dbReference>
<sequence length="607" mass="63430">MFGGCRSLLYAALTVLALCHRVQADDSGYRLIIQRPHATAVFSGDFNHGKSRADPLTAFQRTFVGSIVPLEVFAVNNSTLSPQKLCQSLQKNNPEITVCEPDFPVKTDAPSATPNDPLYNQQWNMAAIKLPTVWQAGQFGDPQRQVRVCMVDTGIDYTHPDLIQNMWINQVEAHGPGATAANGYKNGIDDDGNGIVDDIYGANFVSGGTNGDIMDQNGHGTFVAGVVGAVTNNALGVTGINQYSSLVGCRFMDATGNGWVSDAIRCWEYCMTKDTHVLSNSWGGVDYSQALQTALNELASRGALVVASSGNDGQDTDATPHYPSSLPDDIIISVGASTRQNALWARSNYGTKTVQVIAPGVNVLSTGLGGLYIQLTGTSMSTPHVAGSAALMLAQYLKNGWSISTVAPNKGLATAVKKIILQTTTKIVGASIANGLLNTAAAIAAVPLKPNTESVGAFSSDFGSHVNSTAVSNVTAPSAQAVYSNVTFNNTAPIVPPAPSDSSRNASQLPPFPSVQGVYNEPSAVPTNTSSFSAAVNGTVTKEPWDVPSNRPLYPGDSLATTEKLSALGPSGSAAAESAGAPALTPSGASGRRLRGDRLLPEVQDSR</sequence>
<dbReference type="GO" id="GO:0006508">
    <property type="term" value="P:proteolysis"/>
    <property type="evidence" value="ECO:0007669"/>
    <property type="project" value="UniProtKB-KW"/>
</dbReference>
<dbReference type="PRINTS" id="PR00723">
    <property type="entry name" value="SUBTILISIN"/>
</dbReference>
<evidence type="ECO:0000256" key="5">
    <source>
        <dbReference type="PROSITE-ProRule" id="PRU01240"/>
    </source>
</evidence>
<feature type="compositionally biased region" description="Basic and acidic residues" evidence="7">
    <location>
        <begin position="594"/>
        <end position="607"/>
    </location>
</feature>
<keyword evidence="4 5" id="KW-0720">Serine protease</keyword>
<evidence type="ECO:0000256" key="6">
    <source>
        <dbReference type="RuleBase" id="RU003355"/>
    </source>
</evidence>
<gene>
    <name evidence="10" type="ORF">CVIRNUC_009532</name>
</gene>
<dbReference type="InterPro" id="IPR050131">
    <property type="entry name" value="Peptidase_S8_subtilisin-like"/>
</dbReference>
<organism evidence="10 11">
    <name type="scientific">Coccomyxa viridis</name>
    <dbReference type="NCBI Taxonomy" id="1274662"/>
    <lineage>
        <taxon>Eukaryota</taxon>
        <taxon>Viridiplantae</taxon>
        <taxon>Chlorophyta</taxon>
        <taxon>core chlorophytes</taxon>
        <taxon>Trebouxiophyceae</taxon>
        <taxon>Trebouxiophyceae incertae sedis</taxon>
        <taxon>Coccomyxaceae</taxon>
        <taxon>Coccomyxa</taxon>
    </lineage>
</organism>
<feature type="region of interest" description="Disordered" evidence="7">
    <location>
        <begin position="494"/>
        <end position="607"/>
    </location>
</feature>
<evidence type="ECO:0000256" key="4">
    <source>
        <dbReference type="ARBA" id="ARBA00022825"/>
    </source>
</evidence>
<dbReference type="Gene3D" id="3.40.50.200">
    <property type="entry name" value="Peptidase S8/S53 domain"/>
    <property type="match status" value="1"/>
</dbReference>
<protein>
    <recommendedName>
        <fullName evidence="9">Peptidase S8/S53 domain-containing protein</fullName>
    </recommendedName>
</protein>
<dbReference type="Pfam" id="PF00082">
    <property type="entry name" value="Peptidase_S8"/>
    <property type="match status" value="1"/>
</dbReference>
<evidence type="ECO:0000313" key="11">
    <source>
        <dbReference type="Proteomes" id="UP001314263"/>
    </source>
</evidence>